<dbReference type="InterPro" id="IPR029044">
    <property type="entry name" value="Nucleotide-diphossugar_trans"/>
</dbReference>
<evidence type="ECO:0000313" key="4">
    <source>
        <dbReference type="Proteomes" id="UP000177061"/>
    </source>
</evidence>
<feature type="transmembrane region" description="Helical" evidence="1">
    <location>
        <begin position="53"/>
        <end position="79"/>
    </location>
</feature>
<proteinExistence type="predicted"/>
<dbReference type="AlphaFoldDB" id="A0A1G2FGZ3"/>
<dbReference type="PANTHER" id="PTHR36851:SF1">
    <property type="entry name" value="GLYCO_TRANS_2-LIKE DOMAIN-CONTAINING PROTEIN"/>
    <property type="match status" value="1"/>
</dbReference>
<keyword evidence="1" id="KW-0812">Transmembrane</keyword>
<reference evidence="3 4" key="1">
    <citation type="journal article" date="2016" name="Nat. Commun.">
        <title>Thousands of microbial genomes shed light on interconnected biogeochemical processes in an aquifer system.</title>
        <authorList>
            <person name="Anantharaman K."/>
            <person name="Brown C.T."/>
            <person name="Hug L.A."/>
            <person name="Sharon I."/>
            <person name="Castelle C.J."/>
            <person name="Probst A.J."/>
            <person name="Thomas B.C."/>
            <person name="Singh A."/>
            <person name="Wilkins M.J."/>
            <person name="Karaoz U."/>
            <person name="Brodie E.L."/>
            <person name="Williams K.H."/>
            <person name="Hubbard S.S."/>
            <person name="Banfield J.F."/>
        </authorList>
    </citation>
    <scope>NUCLEOTIDE SEQUENCE [LARGE SCALE GENOMIC DNA]</scope>
</reference>
<organism evidence="3 4">
    <name type="scientific">Candidatus Portnoybacteria bacterium RIFCSPHIGHO2_12_FULL_38_9</name>
    <dbReference type="NCBI Taxonomy" id="1801997"/>
    <lineage>
        <taxon>Bacteria</taxon>
        <taxon>Candidatus Portnoyibacteriota</taxon>
    </lineage>
</organism>
<sequence length="550" mass="64045">MLPKEKYYIKVGKAADLKSPRERLLYRAFEILPGALAWGTLLAVFFLSWLWPIWLALFIIIFDFYWFIRALHFSFHLVMSYLKTRKHLKIDWLREIANLNQGQPLEGNPQMTALEDIYHLVILPMYKEGLEIANGSFEALVKSDYPKEKMIVVLATEERAGQVAQKTAQAIEKKFGHKFYRFLITCHPQNIVGEIAGKGSNETWAGRQIREKIIDPLKIPYENIIVSCLDIDTQVYPKYFSCLTYHYLTCSNPTRSSFQPIPLYNNNIWQAPIFSRIVATCNVFWQMMQQERPEKLVTYSSHAMSFKALVEMDFWQTNVVSEDAGIFWKAYLFYDGQYQIIPLFYPVSMDACLAESLWRTAINQYKQQRRWAWGVEGIPYLLFGFFKNIFSAGPKIPWTKKFRYSILLLGGFWAWAVTAFIILFLGWLPLILGGQKFNTTILSYNLPQLTSRIMTLAMIGILISAIVSSLLLPPRPAQFGFRRSLPRTFRGLRFAQKLFYHRKVRGLFMFLQWVLLPATLIIFGAIPAIDAQTRLMLGKYMGFWVTEKKR</sequence>
<keyword evidence="1" id="KW-0472">Membrane</keyword>
<feature type="domain" description="Glycosyltransferase 2-like" evidence="2">
    <location>
        <begin position="225"/>
        <end position="428"/>
    </location>
</feature>
<protein>
    <recommendedName>
        <fullName evidence="2">Glycosyltransferase 2-like domain-containing protein</fullName>
    </recommendedName>
</protein>
<gene>
    <name evidence="3" type="ORF">A3J64_02005</name>
</gene>
<evidence type="ECO:0000259" key="2">
    <source>
        <dbReference type="Pfam" id="PF13632"/>
    </source>
</evidence>
<evidence type="ECO:0000313" key="3">
    <source>
        <dbReference type="EMBL" id="OGZ37335.1"/>
    </source>
</evidence>
<dbReference type="EMBL" id="MHNB01000011">
    <property type="protein sequence ID" value="OGZ37335.1"/>
    <property type="molecule type" value="Genomic_DNA"/>
</dbReference>
<feature type="transmembrane region" description="Helical" evidence="1">
    <location>
        <begin position="452"/>
        <end position="473"/>
    </location>
</feature>
<comment type="caution">
    <text evidence="3">The sequence shown here is derived from an EMBL/GenBank/DDBJ whole genome shotgun (WGS) entry which is preliminary data.</text>
</comment>
<dbReference type="Proteomes" id="UP000177061">
    <property type="component" value="Unassembled WGS sequence"/>
</dbReference>
<dbReference type="Pfam" id="PF13632">
    <property type="entry name" value="Glyco_trans_2_3"/>
    <property type="match status" value="1"/>
</dbReference>
<accession>A0A1G2FGZ3</accession>
<dbReference type="InterPro" id="IPR001173">
    <property type="entry name" value="Glyco_trans_2-like"/>
</dbReference>
<dbReference type="STRING" id="1801997.A3J64_02005"/>
<dbReference type="PANTHER" id="PTHR36851">
    <property type="entry name" value="UNNAMED PRODUCT"/>
    <property type="match status" value="1"/>
</dbReference>
<dbReference type="Gene3D" id="3.90.550.10">
    <property type="entry name" value="Spore Coat Polysaccharide Biosynthesis Protein SpsA, Chain A"/>
    <property type="match status" value="1"/>
</dbReference>
<evidence type="ECO:0000256" key="1">
    <source>
        <dbReference type="SAM" id="Phobius"/>
    </source>
</evidence>
<name>A0A1G2FGZ3_9BACT</name>
<feature type="transmembrane region" description="Helical" evidence="1">
    <location>
        <begin position="406"/>
        <end position="432"/>
    </location>
</feature>
<feature type="transmembrane region" description="Helical" evidence="1">
    <location>
        <begin position="507"/>
        <end position="529"/>
    </location>
</feature>
<feature type="transmembrane region" description="Helical" evidence="1">
    <location>
        <begin position="24"/>
        <end position="47"/>
    </location>
</feature>
<keyword evidence="1" id="KW-1133">Transmembrane helix</keyword>